<comment type="caution">
    <text evidence="2">The sequence shown here is derived from an EMBL/GenBank/DDBJ whole genome shotgun (WGS) entry which is preliminary data.</text>
</comment>
<evidence type="ECO:0000256" key="1">
    <source>
        <dbReference type="SAM" id="Phobius"/>
    </source>
</evidence>
<gene>
    <name evidence="2" type="ORF">ACFSF0_00495</name>
</gene>
<evidence type="ECO:0000313" key="3">
    <source>
        <dbReference type="Proteomes" id="UP001597304"/>
    </source>
</evidence>
<protein>
    <submittedName>
        <fullName evidence="2">Uncharacterized protein</fullName>
    </submittedName>
</protein>
<keyword evidence="1" id="KW-1133">Transmembrane helix</keyword>
<name>A0ABW4KQG6_9BURK</name>
<accession>A0ABW4KQG6</accession>
<keyword evidence="1" id="KW-0472">Membrane</keyword>
<reference evidence="3" key="1">
    <citation type="journal article" date="2019" name="Int. J. Syst. Evol. Microbiol.">
        <title>The Global Catalogue of Microorganisms (GCM) 10K type strain sequencing project: providing services to taxonomists for standard genome sequencing and annotation.</title>
        <authorList>
            <consortium name="The Broad Institute Genomics Platform"/>
            <consortium name="The Broad Institute Genome Sequencing Center for Infectious Disease"/>
            <person name="Wu L."/>
            <person name="Ma J."/>
        </authorList>
    </citation>
    <scope>NUCLEOTIDE SEQUENCE [LARGE SCALE GENOMIC DNA]</scope>
    <source>
        <strain evidence="3">LMG 29247</strain>
    </source>
</reference>
<dbReference type="EMBL" id="JBHUEJ010000002">
    <property type="protein sequence ID" value="MFD1709076.1"/>
    <property type="molecule type" value="Genomic_DNA"/>
</dbReference>
<keyword evidence="3" id="KW-1185">Reference proteome</keyword>
<keyword evidence="1" id="KW-0812">Transmembrane</keyword>
<proteinExistence type="predicted"/>
<sequence length="106" mass="11175">MDSRTEQEQAAAVAKGLATIKAHMPQTYADIQAKAKGSLGNEAFALVRRSLRGEPNCFYAIEGGHVVGAPFMDMAANLEEVITLGLAFGIGFMIVWPTGGSAHGTH</sequence>
<evidence type="ECO:0000313" key="2">
    <source>
        <dbReference type="EMBL" id="MFD1709076.1"/>
    </source>
</evidence>
<feature type="transmembrane region" description="Helical" evidence="1">
    <location>
        <begin position="81"/>
        <end position="99"/>
    </location>
</feature>
<dbReference type="RefSeq" id="WP_147914178.1">
    <property type="nucleotide sequence ID" value="NZ_JBHUEJ010000002.1"/>
</dbReference>
<organism evidence="2 3">
    <name type="scientific">Ottowia flava</name>
    <dbReference type="NCBI Taxonomy" id="2675430"/>
    <lineage>
        <taxon>Bacteria</taxon>
        <taxon>Pseudomonadati</taxon>
        <taxon>Pseudomonadota</taxon>
        <taxon>Betaproteobacteria</taxon>
        <taxon>Burkholderiales</taxon>
        <taxon>Comamonadaceae</taxon>
        <taxon>Ottowia</taxon>
    </lineage>
</organism>
<dbReference type="Proteomes" id="UP001597304">
    <property type="component" value="Unassembled WGS sequence"/>
</dbReference>